<dbReference type="FunFam" id="1.10.287.130:FF:000001">
    <property type="entry name" value="Two-component sensor histidine kinase"/>
    <property type="match status" value="1"/>
</dbReference>
<dbReference type="GO" id="GO:0005886">
    <property type="term" value="C:plasma membrane"/>
    <property type="evidence" value="ECO:0007669"/>
    <property type="project" value="TreeGrafter"/>
</dbReference>
<reference evidence="11 12" key="1">
    <citation type="submission" date="2019-12" db="EMBL/GenBank/DDBJ databases">
        <title>Genome sequenceing of Clostridium bovifaecis.</title>
        <authorList>
            <person name="Yao Y."/>
        </authorList>
    </citation>
    <scope>NUCLEOTIDE SEQUENCE [LARGE SCALE GENOMIC DNA]</scope>
    <source>
        <strain evidence="11 12">BXX</strain>
    </source>
</reference>
<dbReference type="CDD" id="cd00075">
    <property type="entry name" value="HATPase"/>
    <property type="match status" value="1"/>
</dbReference>
<feature type="transmembrane region" description="Helical" evidence="9">
    <location>
        <begin position="9"/>
        <end position="31"/>
    </location>
</feature>
<dbReference type="GO" id="GO:0016036">
    <property type="term" value="P:cellular response to phosphate starvation"/>
    <property type="evidence" value="ECO:0007669"/>
    <property type="project" value="TreeGrafter"/>
</dbReference>
<gene>
    <name evidence="11" type="ORF">GOM49_14150</name>
</gene>
<keyword evidence="8 9" id="KW-0472">Membrane</keyword>
<evidence type="ECO:0000256" key="9">
    <source>
        <dbReference type="SAM" id="Phobius"/>
    </source>
</evidence>
<dbReference type="EC" id="2.7.13.3" evidence="3"/>
<dbReference type="Pfam" id="PF00512">
    <property type="entry name" value="HisKA"/>
    <property type="match status" value="1"/>
</dbReference>
<dbReference type="SMART" id="SM00387">
    <property type="entry name" value="HATPase_c"/>
    <property type="match status" value="1"/>
</dbReference>
<dbReference type="PROSITE" id="PS50109">
    <property type="entry name" value="HIS_KIN"/>
    <property type="match status" value="1"/>
</dbReference>
<dbReference type="AlphaFoldDB" id="A0A6I6F0Q1"/>
<sequence length="421" mass="48283">MFKKLRNKFLFLNLVIISVMMMISFISIYLITYNTVRRDIDLELHKISEFNRKPKENPKELTSRDPMINLNKVEPHPERSISFTLTTDNNDIITSSFSILNMDEEFYETAKDMALSQNFDKGNFKLDDTHWAFMKIPYIGGYRIVFLDITSRQGILTNLIYTFLVAALIMLIVIFFISKFFANKSIKPIKEAFDKQKQFIGDASHELKTPLSVISTNVDVLLSNKEDSISNQSKWLYYIKSEVERMSKLTNDLLYLAQIDYSDVKMIFSDFNLSEAVENVILTMEALIFENGISLNYELEPNLVIRGNAEQVKQVIMILLDNALKYTNPKGTVDIVLKKTFNNIFLSVTNTGKGIPGESIDRIFDRFYRIDKSRSRSIGGYGLGLPIAKAIIEQHKGTISVKSVLNENTTFSIMLPISSKH</sequence>
<evidence type="ECO:0000256" key="7">
    <source>
        <dbReference type="ARBA" id="ARBA00023012"/>
    </source>
</evidence>
<dbReference type="InterPro" id="IPR005467">
    <property type="entry name" value="His_kinase_dom"/>
</dbReference>
<dbReference type="Proteomes" id="UP000422764">
    <property type="component" value="Chromosome"/>
</dbReference>
<dbReference type="PANTHER" id="PTHR45453">
    <property type="entry name" value="PHOSPHATE REGULON SENSOR PROTEIN PHOR"/>
    <property type="match status" value="1"/>
</dbReference>
<name>A0A6I6F0Q1_9CLOT</name>
<dbReference type="InterPro" id="IPR003594">
    <property type="entry name" value="HATPase_dom"/>
</dbReference>
<dbReference type="Gene3D" id="1.10.287.130">
    <property type="match status" value="1"/>
</dbReference>
<organism evidence="11 12">
    <name type="scientific">Clostridium bovifaecis</name>
    <dbReference type="NCBI Taxonomy" id="2184719"/>
    <lineage>
        <taxon>Bacteria</taxon>
        <taxon>Bacillati</taxon>
        <taxon>Bacillota</taxon>
        <taxon>Clostridia</taxon>
        <taxon>Eubacteriales</taxon>
        <taxon>Clostridiaceae</taxon>
        <taxon>Clostridium</taxon>
    </lineage>
</organism>
<proteinExistence type="predicted"/>
<dbReference type="FunFam" id="3.30.565.10:FF:000006">
    <property type="entry name" value="Sensor histidine kinase WalK"/>
    <property type="match status" value="1"/>
</dbReference>
<evidence type="ECO:0000256" key="3">
    <source>
        <dbReference type="ARBA" id="ARBA00012438"/>
    </source>
</evidence>
<dbReference type="InterPro" id="IPR050351">
    <property type="entry name" value="BphY/WalK/GraS-like"/>
</dbReference>
<dbReference type="PRINTS" id="PR00344">
    <property type="entry name" value="BCTRLSENSOR"/>
</dbReference>
<dbReference type="Pfam" id="PF02518">
    <property type="entry name" value="HATPase_c"/>
    <property type="match status" value="1"/>
</dbReference>
<keyword evidence="9" id="KW-1133">Transmembrane helix</keyword>
<dbReference type="InterPro" id="IPR003661">
    <property type="entry name" value="HisK_dim/P_dom"/>
</dbReference>
<dbReference type="CDD" id="cd00082">
    <property type="entry name" value="HisKA"/>
    <property type="match status" value="1"/>
</dbReference>
<evidence type="ECO:0000313" key="11">
    <source>
        <dbReference type="EMBL" id="QGU96081.1"/>
    </source>
</evidence>
<evidence type="ECO:0000256" key="8">
    <source>
        <dbReference type="ARBA" id="ARBA00023136"/>
    </source>
</evidence>
<dbReference type="InterPro" id="IPR004358">
    <property type="entry name" value="Sig_transdc_His_kin-like_C"/>
</dbReference>
<protein>
    <recommendedName>
        <fullName evidence="3">histidine kinase</fullName>
        <ecNumber evidence="3">2.7.13.3</ecNumber>
    </recommendedName>
</protein>
<evidence type="ECO:0000256" key="4">
    <source>
        <dbReference type="ARBA" id="ARBA00022553"/>
    </source>
</evidence>
<dbReference type="SUPFAM" id="SSF55874">
    <property type="entry name" value="ATPase domain of HSP90 chaperone/DNA topoisomerase II/histidine kinase"/>
    <property type="match status" value="1"/>
</dbReference>
<keyword evidence="9" id="KW-0812">Transmembrane</keyword>
<keyword evidence="12" id="KW-1185">Reference proteome</keyword>
<keyword evidence="5" id="KW-0808">Transferase</keyword>
<evidence type="ECO:0000259" key="10">
    <source>
        <dbReference type="PROSITE" id="PS50109"/>
    </source>
</evidence>
<dbReference type="GO" id="GO:0000155">
    <property type="term" value="F:phosphorelay sensor kinase activity"/>
    <property type="evidence" value="ECO:0007669"/>
    <property type="project" value="InterPro"/>
</dbReference>
<evidence type="ECO:0000256" key="1">
    <source>
        <dbReference type="ARBA" id="ARBA00000085"/>
    </source>
</evidence>
<dbReference type="SUPFAM" id="SSF47384">
    <property type="entry name" value="Homodimeric domain of signal transducing histidine kinase"/>
    <property type="match status" value="1"/>
</dbReference>
<dbReference type="Gene3D" id="3.30.565.10">
    <property type="entry name" value="Histidine kinase-like ATPase, C-terminal domain"/>
    <property type="match status" value="1"/>
</dbReference>
<keyword evidence="4" id="KW-0597">Phosphoprotein</keyword>
<feature type="transmembrane region" description="Helical" evidence="9">
    <location>
        <begin position="159"/>
        <end position="182"/>
    </location>
</feature>
<evidence type="ECO:0000313" key="12">
    <source>
        <dbReference type="Proteomes" id="UP000422764"/>
    </source>
</evidence>
<dbReference type="SMART" id="SM00388">
    <property type="entry name" value="HisKA"/>
    <property type="match status" value="1"/>
</dbReference>
<feature type="domain" description="Histidine kinase" evidence="10">
    <location>
        <begin position="202"/>
        <end position="419"/>
    </location>
</feature>
<dbReference type="GO" id="GO:0004721">
    <property type="term" value="F:phosphoprotein phosphatase activity"/>
    <property type="evidence" value="ECO:0007669"/>
    <property type="project" value="TreeGrafter"/>
</dbReference>
<evidence type="ECO:0000256" key="5">
    <source>
        <dbReference type="ARBA" id="ARBA00022679"/>
    </source>
</evidence>
<evidence type="ECO:0000256" key="6">
    <source>
        <dbReference type="ARBA" id="ARBA00022777"/>
    </source>
</evidence>
<comment type="catalytic activity">
    <reaction evidence="1">
        <text>ATP + protein L-histidine = ADP + protein N-phospho-L-histidine.</text>
        <dbReference type="EC" id="2.7.13.3"/>
    </reaction>
</comment>
<dbReference type="EMBL" id="CP046522">
    <property type="protein sequence ID" value="QGU96081.1"/>
    <property type="molecule type" value="Genomic_DNA"/>
</dbReference>
<dbReference type="InterPro" id="IPR036097">
    <property type="entry name" value="HisK_dim/P_sf"/>
</dbReference>
<dbReference type="PANTHER" id="PTHR45453:SF1">
    <property type="entry name" value="PHOSPHATE REGULON SENSOR PROTEIN PHOR"/>
    <property type="match status" value="1"/>
</dbReference>
<keyword evidence="6 11" id="KW-0418">Kinase</keyword>
<comment type="subcellular location">
    <subcellularLocation>
        <location evidence="2">Membrane</location>
    </subcellularLocation>
</comment>
<dbReference type="InterPro" id="IPR036890">
    <property type="entry name" value="HATPase_C_sf"/>
</dbReference>
<accession>A0A6I6F0Q1</accession>
<keyword evidence="7" id="KW-0902">Two-component regulatory system</keyword>
<evidence type="ECO:0000256" key="2">
    <source>
        <dbReference type="ARBA" id="ARBA00004370"/>
    </source>
</evidence>